<evidence type="ECO:0000256" key="4">
    <source>
        <dbReference type="ARBA" id="ARBA00022692"/>
    </source>
</evidence>
<keyword evidence="6" id="KW-0653">Protein transport</keyword>
<feature type="transmembrane region" description="Helical" evidence="9">
    <location>
        <begin position="81"/>
        <end position="107"/>
    </location>
</feature>
<feature type="transmembrane region" description="Helical" evidence="9">
    <location>
        <begin position="243"/>
        <end position="266"/>
    </location>
</feature>
<gene>
    <name evidence="11" type="ORF">NK718_06940</name>
</gene>
<evidence type="ECO:0000256" key="3">
    <source>
        <dbReference type="ARBA" id="ARBA00022475"/>
    </source>
</evidence>
<evidence type="ECO:0000313" key="11">
    <source>
        <dbReference type="EMBL" id="MCP8938246.1"/>
    </source>
</evidence>
<keyword evidence="5" id="KW-0571">Peptide transport</keyword>
<keyword evidence="8 9" id="KW-0472">Membrane</keyword>
<dbReference type="InterPro" id="IPR000515">
    <property type="entry name" value="MetI-like"/>
</dbReference>
<dbReference type="PANTHER" id="PTHR43386">
    <property type="entry name" value="OLIGOPEPTIDE TRANSPORT SYSTEM PERMEASE PROTEIN APPC"/>
    <property type="match status" value="1"/>
</dbReference>
<evidence type="ECO:0000256" key="8">
    <source>
        <dbReference type="ARBA" id="ARBA00023136"/>
    </source>
</evidence>
<keyword evidence="3" id="KW-1003">Cell membrane</keyword>
<keyword evidence="12" id="KW-1185">Reference proteome</keyword>
<dbReference type="InterPro" id="IPR035906">
    <property type="entry name" value="MetI-like_sf"/>
</dbReference>
<sequence length="289" mass="30817">MSWILRRLDAKGILGFAILAVVVLCAVAAPWLSPLDPNAQDLASAIAPPAFGGGTAEHWLGTDRLGQDVLSRIIYGSRVSLVTALAAVAGSALVGTVLGMIAGYFGGFAATVVMRLVDIVLAVPFILLALVFMTVFGPSLLNVIIAFIAARWTQYTRIAYGLVLELREREFIQACVAAGLTTTDILLRHVLVNLAGPLLVVATLELGFVILIESGLSFLGLGTPPEVPSWGGMLQEGRALINVAWWLTTFPGLAIMLTVVGFNFIGDWMRDQFDPRTGSVRPTEIGSRD</sequence>
<dbReference type="InterPro" id="IPR025966">
    <property type="entry name" value="OppC_N"/>
</dbReference>
<evidence type="ECO:0000256" key="1">
    <source>
        <dbReference type="ARBA" id="ARBA00004651"/>
    </source>
</evidence>
<evidence type="ECO:0000256" key="6">
    <source>
        <dbReference type="ARBA" id="ARBA00022927"/>
    </source>
</evidence>
<feature type="transmembrane region" description="Helical" evidence="9">
    <location>
        <begin position="119"/>
        <end position="151"/>
    </location>
</feature>
<proteinExistence type="inferred from homology"/>
<comment type="similarity">
    <text evidence="9">Belongs to the binding-protein-dependent transport system permease family.</text>
</comment>
<keyword evidence="2 9" id="KW-0813">Transport</keyword>
<dbReference type="CDD" id="cd06261">
    <property type="entry name" value="TM_PBP2"/>
    <property type="match status" value="1"/>
</dbReference>
<dbReference type="EMBL" id="JANCLU010000005">
    <property type="protein sequence ID" value="MCP8938246.1"/>
    <property type="molecule type" value="Genomic_DNA"/>
</dbReference>
<feature type="transmembrane region" description="Helical" evidence="9">
    <location>
        <begin position="12"/>
        <end position="32"/>
    </location>
</feature>
<accession>A0ABT1LAW5</accession>
<feature type="domain" description="ABC transmembrane type-1" evidence="10">
    <location>
        <begin position="77"/>
        <end position="266"/>
    </location>
</feature>
<reference evidence="11 12" key="1">
    <citation type="submission" date="2022-07" db="EMBL/GenBank/DDBJ databases">
        <authorList>
            <person name="Li W.-J."/>
            <person name="Deng Q.-Q."/>
        </authorList>
    </citation>
    <scope>NUCLEOTIDE SEQUENCE [LARGE SCALE GENOMIC DNA]</scope>
    <source>
        <strain evidence="11 12">SYSU M60028</strain>
    </source>
</reference>
<dbReference type="Gene3D" id="1.10.3720.10">
    <property type="entry name" value="MetI-like"/>
    <property type="match status" value="1"/>
</dbReference>
<protein>
    <submittedName>
        <fullName evidence="11">ABC transporter permease</fullName>
    </submittedName>
</protein>
<organism evidence="11 12">
    <name type="scientific">Alsobacter ponti</name>
    <dbReference type="NCBI Taxonomy" id="2962936"/>
    <lineage>
        <taxon>Bacteria</taxon>
        <taxon>Pseudomonadati</taxon>
        <taxon>Pseudomonadota</taxon>
        <taxon>Alphaproteobacteria</taxon>
        <taxon>Hyphomicrobiales</taxon>
        <taxon>Alsobacteraceae</taxon>
        <taxon>Alsobacter</taxon>
    </lineage>
</organism>
<evidence type="ECO:0000259" key="10">
    <source>
        <dbReference type="PROSITE" id="PS50928"/>
    </source>
</evidence>
<dbReference type="SUPFAM" id="SSF161098">
    <property type="entry name" value="MetI-like"/>
    <property type="match status" value="1"/>
</dbReference>
<dbReference type="Proteomes" id="UP001205890">
    <property type="component" value="Unassembled WGS sequence"/>
</dbReference>
<evidence type="ECO:0000313" key="12">
    <source>
        <dbReference type="Proteomes" id="UP001205890"/>
    </source>
</evidence>
<dbReference type="InterPro" id="IPR050366">
    <property type="entry name" value="BP-dependent_transpt_permease"/>
</dbReference>
<feature type="transmembrane region" description="Helical" evidence="9">
    <location>
        <begin position="198"/>
        <end position="223"/>
    </location>
</feature>
<evidence type="ECO:0000256" key="9">
    <source>
        <dbReference type="RuleBase" id="RU363032"/>
    </source>
</evidence>
<dbReference type="RefSeq" id="WP_254739981.1">
    <property type="nucleotide sequence ID" value="NZ_JANCLU010000005.1"/>
</dbReference>
<keyword evidence="7 9" id="KW-1133">Transmembrane helix</keyword>
<dbReference type="PROSITE" id="PS50928">
    <property type="entry name" value="ABC_TM1"/>
    <property type="match status" value="1"/>
</dbReference>
<dbReference type="PANTHER" id="PTHR43386:SF1">
    <property type="entry name" value="D,D-DIPEPTIDE TRANSPORT SYSTEM PERMEASE PROTEIN DDPC-RELATED"/>
    <property type="match status" value="1"/>
</dbReference>
<evidence type="ECO:0000256" key="2">
    <source>
        <dbReference type="ARBA" id="ARBA00022448"/>
    </source>
</evidence>
<comment type="subcellular location">
    <subcellularLocation>
        <location evidence="1 9">Cell membrane</location>
        <topology evidence="1 9">Multi-pass membrane protein</topology>
    </subcellularLocation>
</comment>
<evidence type="ECO:0000256" key="5">
    <source>
        <dbReference type="ARBA" id="ARBA00022856"/>
    </source>
</evidence>
<comment type="caution">
    <text evidence="11">The sequence shown here is derived from an EMBL/GenBank/DDBJ whole genome shotgun (WGS) entry which is preliminary data.</text>
</comment>
<evidence type="ECO:0000256" key="7">
    <source>
        <dbReference type="ARBA" id="ARBA00022989"/>
    </source>
</evidence>
<keyword evidence="4 9" id="KW-0812">Transmembrane</keyword>
<dbReference type="Pfam" id="PF12911">
    <property type="entry name" value="OppC_N"/>
    <property type="match status" value="1"/>
</dbReference>
<dbReference type="Pfam" id="PF00528">
    <property type="entry name" value="BPD_transp_1"/>
    <property type="match status" value="1"/>
</dbReference>
<name>A0ABT1LAW5_9HYPH</name>